<proteinExistence type="predicted"/>
<name>A0ABM7WA91_9BACT</name>
<organism evidence="1 2">
    <name type="scientific">Desulfofustis limnaeus</name>
    <dbReference type="NCBI Taxonomy" id="2740163"/>
    <lineage>
        <taxon>Bacteria</taxon>
        <taxon>Pseudomonadati</taxon>
        <taxon>Thermodesulfobacteriota</taxon>
        <taxon>Desulfobulbia</taxon>
        <taxon>Desulfobulbales</taxon>
        <taxon>Desulfocapsaceae</taxon>
        <taxon>Desulfofustis</taxon>
    </lineage>
</organism>
<keyword evidence="2" id="KW-1185">Reference proteome</keyword>
<accession>A0ABM7WA91</accession>
<gene>
    <name evidence="1" type="ORF">DPPLL_22410</name>
</gene>
<dbReference type="EMBL" id="AP025516">
    <property type="protein sequence ID" value="BDD87876.1"/>
    <property type="molecule type" value="Genomic_DNA"/>
</dbReference>
<reference evidence="1 2" key="1">
    <citation type="submission" date="2022-01" db="EMBL/GenBank/DDBJ databases">
        <title>Desulfofustis limnae sp. nov., a novel mesophilic sulfate-reducing bacterium isolated from marsh soil.</title>
        <authorList>
            <person name="Watanabe M."/>
            <person name="Takahashi A."/>
            <person name="Kojima H."/>
            <person name="Fukui M."/>
        </authorList>
    </citation>
    <scope>NUCLEOTIDE SEQUENCE [LARGE SCALE GENOMIC DNA]</scope>
    <source>
        <strain evidence="1 2">PPLL</strain>
    </source>
</reference>
<dbReference type="Proteomes" id="UP000830055">
    <property type="component" value="Chromosome"/>
</dbReference>
<protein>
    <submittedName>
        <fullName evidence="1">Uncharacterized protein</fullName>
    </submittedName>
</protein>
<evidence type="ECO:0000313" key="2">
    <source>
        <dbReference type="Proteomes" id="UP000830055"/>
    </source>
</evidence>
<sequence length="175" mass="19837">MQHHNLPVRQVEGRKIYDAVRNSLDKLNTIGNGPDEMSGTRAELIYLQQIRTAQLLQNIPEVVEYEYLRGAVGNCSALFTIGLNHIKDIFRHIENEGISIESPGGIKSDRLVANLNLLQKGYGVTIIIPRTLADDHKLLRLTKIDRILLDHHRPSSAFIKQTRAPRQPLFVDNNE</sequence>
<evidence type="ECO:0000313" key="1">
    <source>
        <dbReference type="EMBL" id="BDD87876.1"/>
    </source>
</evidence>